<protein>
    <recommendedName>
        <fullName evidence="3">DUF8020 domain-containing protein</fullName>
    </recommendedName>
</protein>
<evidence type="ECO:0000256" key="2">
    <source>
        <dbReference type="SAM" id="SignalP"/>
    </source>
</evidence>
<dbReference type="AlphaFoldDB" id="A0A7W9PDG4"/>
<gene>
    <name evidence="4" type="ORF">BJY24_002964</name>
</gene>
<feature type="region of interest" description="Disordered" evidence="1">
    <location>
        <begin position="232"/>
        <end position="276"/>
    </location>
</feature>
<feature type="domain" description="DUF8020" evidence="3">
    <location>
        <begin position="38"/>
        <end position="114"/>
    </location>
</feature>
<comment type="caution">
    <text evidence="4">The sequence shown here is derived from an EMBL/GenBank/DDBJ whole genome shotgun (WGS) entry which is preliminary data.</text>
</comment>
<dbReference type="EMBL" id="JACHIT010000001">
    <property type="protein sequence ID" value="MBB5914097.1"/>
    <property type="molecule type" value="Genomic_DNA"/>
</dbReference>
<feature type="compositionally biased region" description="Pro residues" evidence="1">
    <location>
        <begin position="249"/>
        <end position="276"/>
    </location>
</feature>
<organism evidence="4 5">
    <name type="scientific">Nocardia transvalensis</name>
    <dbReference type="NCBI Taxonomy" id="37333"/>
    <lineage>
        <taxon>Bacteria</taxon>
        <taxon>Bacillati</taxon>
        <taxon>Actinomycetota</taxon>
        <taxon>Actinomycetes</taxon>
        <taxon>Mycobacteriales</taxon>
        <taxon>Nocardiaceae</taxon>
        <taxon>Nocardia</taxon>
    </lineage>
</organism>
<accession>A0A7W9PDG4</accession>
<proteinExistence type="predicted"/>
<feature type="chain" id="PRO_5039679324" description="DUF8020 domain-containing protein" evidence="2">
    <location>
        <begin position="22"/>
        <end position="276"/>
    </location>
</feature>
<reference evidence="4 5" key="1">
    <citation type="submission" date="2020-08" db="EMBL/GenBank/DDBJ databases">
        <title>Sequencing the genomes of 1000 actinobacteria strains.</title>
        <authorList>
            <person name="Klenk H.-P."/>
        </authorList>
    </citation>
    <scope>NUCLEOTIDE SEQUENCE [LARGE SCALE GENOMIC DNA]</scope>
    <source>
        <strain evidence="4 5">DSM 43582</strain>
    </source>
</reference>
<dbReference type="Proteomes" id="UP000540412">
    <property type="component" value="Unassembled WGS sequence"/>
</dbReference>
<feature type="signal peptide" evidence="2">
    <location>
        <begin position="1"/>
        <end position="21"/>
    </location>
</feature>
<dbReference type="RefSeq" id="WP_051162808.1">
    <property type="nucleotide sequence ID" value="NZ_JACHIT010000001.1"/>
</dbReference>
<evidence type="ECO:0000256" key="1">
    <source>
        <dbReference type="SAM" id="MobiDB-lite"/>
    </source>
</evidence>
<name>A0A7W9PDG4_9NOCA</name>
<keyword evidence="5" id="KW-1185">Reference proteome</keyword>
<evidence type="ECO:0000259" key="3">
    <source>
        <dbReference type="Pfam" id="PF26059"/>
    </source>
</evidence>
<keyword evidence="2" id="KW-0732">Signal</keyword>
<dbReference type="InterPro" id="IPR058333">
    <property type="entry name" value="DUF8020"/>
</dbReference>
<dbReference type="Pfam" id="PF26059">
    <property type="entry name" value="DUF8020"/>
    <property type="match status" value="1"/>
</dbReference>
<evidence type="ECO:0000313" key="4">
    <source>
        <dbReference type="EMBL" id="MBB5914097.1"/>
    </source>
</evidence>
<evidence type="ECO:0000313" key="5">
    <source>
        <dbReference type="Proteomes" id="UP000540412"/>
    </source>
</evidence>
<sequence>MKFRALTAVGATVIGAMTVVAGPAAGDPAPELPDAGFVDYATKIVDRTIVTRLKGGTFELVDKPGAVSERVLDLKDETGHVALEMPLNFRLSGVPVPVAAAVKEDGRVLEITPEQPADVDRVHPVTSVHPIASDLENQRAINDFVTKMSLGAGIGTVIGAVVGVAIGVVLGVPIGAAVGCAVDAATLCVPGLVVGAVAGPILGAFALGVIGAAIGSGPTVTSSGVDMLNTLQAPPGTTPWADLSGPSDVRPPAPAAPAPPAPAPAAPGAPTVPGPA</sequence>